<dbReference type="InterPro" id="IPR052931">
    <property type="entry name" value="Prophage_regulatory_activator"/>
</dbReference>
<name>A0A7W9AT02_9SPHN</name>
<dbReference type="Gene3D" id="1.10.238.160">
    <property type="match status" value="1"/>
</dbReference>
<proteinExistence type="predicted"/>
<organism evidence="2 3">
    <name type="scientific">Sphingomonas yantingensis</name>
    <dbReference type="NCBI Taxonomy" id="1241761"/>
    <lineage>
        <taxon>Bacteria</taxon>
        <taxon>Pseudomonadati</taxon>
        <taxon>Pseudomonadota</taxon>
        <taxon>Alphaproteobacteria</taxon>
        <taxon>Sphingomonadales</taxon>
        <taxon>Sphingomonadaceae</taxon>
        <taxon>Sphingomonas</taxon>
    </lineage>
</organism>
<gene>
    <name evidence="2" type="ORF">FHR19_003418</name>
</gene>
<dbReference type="EMBL" id="JACIJJ010000007">
    <property type="protein sequence ID" value="MBB5700038.1"/>
    <property type="molecule type" value="Genomic_DNA"/>
</dbReference>
<sequence length="230" mass="25268">MIAVAVQPWCPYTAETFPRSHGRVSLAEVLTTYTLLQDGTGAPQIAEAFGDPGDERVRGVVAASIRLLGRQLLEGRMKAYARPIGGGEPVAIPAGAWELDDFVLRFATCAIDPRRPFDATATPTHSIFVDDAAIDAIYGLFAPEGLSRPRAQRAPANPSNDAPPESPDARSAPELNRFLRLDEVERIVGIKRSTIYDRIRDERFPPQIDPGSRPALWRESDVRAWLADPR</sequence>
<evidence type="ECO:0000313" key="3">
    <source>
        <dbReference type="Proteomes" id="UP000557739"/>
    </source>
</evidence>
<dbReference type="PANTHER" id="PTHR36154">
    <property type="entry name" value="DNA-BINDING TRANSCRIPTIONAL ACTIVATOR ALPA"/>
    <property type="match status" value="1"/>
</dbReference>
<feature type="region of interest" description="Disordered" evidence="1">
    <location>
        <begin position="148"/>
        <end position="174"/>
    </location>
</feature>
<protein>
    <submittedName>
        <fullName evidence="2">Putative DNA-binding transcriptional regulator AlpA</fullName>
    </submittedName>
</protein>
<reference evidence="2 3" key="1">
    <citation type="submission" date="2020-08" db="EMBL/GenBank/DDBJ databases">
        <title>Genomic Encyclopedia of Type Strains, Phase IV (KMG-IV): sequencing the most valuable type-strain genomes for metagenomic binning, comparative biology and taxonomic classification.</title>
        <authorList>
            <person name="Goeker M."/>
        </authorList>
    </citation>
    <scope>NUCLEOTIDE SEQUENCE [LARGE SCALE GENOMIC DNA]</scope>
    <source>
        <strain evidence="2 3">DSM 27244</strain>
    </source>
</reference>
<keyword evidence="3" id="KW-1185">Reference proteome</keyword>
<evidence type="ECO:0000256" key="1">
    <source>
        <dbReference type="SAM" id="MobiDB-lite"/>
    </source>
</evidence>
<dbReference type="InterPro" id="IPR010260">
    <property type="entry name" value="AlpA"/>
</dbReference>
<dbReference type="Proteomes" id="UP000557739">
    <property type="component" value="Unassembled WGS sequence"/>
</dbReference>
<dbReference type="PANTHER" id="PTHR36154:SF1">
    <property type="entry name" value="DNA-BINDING TRANSCRIPTIONAL ACTIVATOR ALPA"/>
    <property type="match status" value="1"/>
</dbReference>
<dbReference type="Pfam" id="PF05930">
    <property type="entry name" value="Phage_AlpA"/>
    <property type="match status" value="1"/>
</dbReference>
<dbReference type="GO" id="GO:0003677">
    <property type="term" value="F:DNA binding"/>
    <property type="evidence" value="ECO:0007669"/>
    <property type="project" value="UniProtKB-KW"/>
</dbReference>
<accession>A0A7W9AT02</accession>
<comment type="caution">
    <text evidence="2">The sequence shown here is derived from an EMBL/GenBank/DDBJ whole genome shotgun (WGS) entry which is preliminary data.</text>
</comment>
<evidence type="ECO:0000313" key="2">
    <source>
        <dbReference type="EMBL" id="MBB5700038.1"/>
    </source>
</evidence>
<dbReference type="AlphaFoldDB" id="A0A7W9AT02"/>
<dbReference type="RefSeq" id="WP_184030952.1">
    <property type="nucleotide sequence ID" value="NZ_JACIJJ010000007.1"/>
</dbReference>
<keyword evidence="2" id="KW-0238">DNA-binding</keyword>